<dbReference type="AlphaFoldDB" id="A0A0E0DT52"/>
<protein>
    <submittedName>
        <fullName evidence="2">Uncharacterized protein</fullName>
    </submittedName>
</protein>
<reference evidence="2" key="1">
    <citation type="submission" date="2015-04" db="UniProtKB">
        <authorList>
            <consortium name="EnsemblPlants"/>
        </authorList>
    </citation>
    <scope>IDENTIFICATION</scope>
</reference>
<dbReference type="Pfam" id="PF25463">
    <property type="entry name" value="DUF7899"/>
    <property type="match status" value="1"/>
</dbReference>
<dbReference type="Proteomes" id="UP000008021">
    <property type="component" value="Chromosome 5"/>
</dbReference>
<dbReference type="PANTHER" id="PTHR31789:SF1">
    <property type="entry name" value="OS05G0482600 PROTEIN"/>
    <property type="match status" value="1"/>
</dbReference>
<dbReference type="Gramene" id="OMERI05G18500.1">
    <property type="protein sequence ID" value="OMERI05G18500.1"/>
    <property type="gene ID" value="OMERI05G18500"/>
</dbReference>
<name>A0A0E0DT52_9ORYZ</name>
<dbReference type="PANTHER" id="PTHR31789">
    <property type="entry name" value="OS05G0482600 PROTEIN"/>
    <property type="match status" value="1"/>
</dbReference>
<evidence type="ECO:0000313" key="3">
    <source>
        <dbReference type="Proteomes" id="UP000008021"/>
    </source>
</evidence>
<dbReference type="InterPro" id="IPR057221">
    <property type="entry name" value="DUF7899"/>
</dbReference>
<dbReference type="eggNOG" id="ENOG502QS54">
    <property type="taxonomic scope" value="Eukaryota"/>
</dbReference>
<sequence length="187" mass="21257">MEARRISASPRPCSGRRVVARKRPRHEAAVNSVRKLQRREISSSRDRAFSMSAAQERFRNIQLQEEFDTHDPKENSLLLPYLRKSPGIMLLIYTRTSSSVPLKILSIEDAGSINISNILTGKCLAKIKASDLCKQKKAWKFQSTALEALEDITALYYDEERDEIYTGNRQGLVHVVPATKRSVLRSI</sequence>
<evidence type="ECO:0000256" key="1">
    <source>
        <dbReference type="SAM" id="MobiDB-lite"/>
    </source>
</evidence>
<evidence type="ECO:0000313" key="2">
    <source>
        <dbReference type="EnsemblPlants" id="OMERI05G18500.1"/>
    </source>
</evidence>
<dbReference type="EnsemblPlants" id="OMERI05G18500.1">
    <property type="protein sequence ID" value="OMERI05G18500.1"/>
    <property type="gene ID" value="OMERI05G18500"/>
</dbReference>
<feature type="region of interest" description="Disordered" evidence="1">
    <location>
        <begin position="1"/>
        <end position="35"/>
    </location>
</feature>
<accession>A0A0E0DT52</accession>
<keyword evidence="3" id="KW-1185">Reference proteome</keyword>
<reference evidence="2" key="2">
    <citation type="submission" date="2018-05" db="EMBL/GenBank/DDBJ databases">
        <title>OmerRS3 (Oryza meridionalis Reference Sequence Version 3).</title>
        <authorList>
            <person name="Zhang J."/>
            <person name="Kudrna D."/>
            <person name="Lee S."/>
            <person name="Talag J."/>
            <person name="Welchert J."/>
            <person name="Wing R.A."/>
        </authorList>
    </citation>
    <scope>NUCLEOTIDE SEQUENCE [LARGE SCALE GENOMIC DNA]</scope>
    <source>
        <strain evidence="2">cv. OR44</strain>
    </source>
</reference>
<organism evidence="2">
    <name type="scientific">Oryza meridionalis</name>
    <dbReference type="NCBI Taxonomy" id="40149"/>
    <lineage>
        <taxon>Eukaryota</taxon>
        <taxon>Viridiplantae</taxon>
        <taxon>Streptophyta</taxon>
        <taxon>Embryophyta</taxon>
        <taxon>Tracheophyta</taxon>
        <taxon>Spermatophyta</taxon>
        <taxon>Magnoliopsida</taxon>
        <taxon>Liliopsida</taxon>
        <taxon>Poales</taxon>
        <taxon>Poaceae</taxon>
        <taxon>BOP clade</taxon>
        <taxon>Oryzoideae</taxon>
        <taxon>Oryzeae</taxon>
        <taxon>Oryzinae</taxon>
        <taxon>Oryza</taxon>
    </lineage>
</organism>
<proteinExistence type="predicted"/>
<dbReference type="HOGENOM" id="CLU_1449838_0_0_1"/>